<feature type="region of interest" description="Disordered" evidence="1">
    <location>
        <begin position="153"/>
        <end position="173"/>
    </location>
</feature>
<proteinExistence type="predicted"/>
<evidence type="ECO:0000313" key="3">
    <source>
        <dbReference type="Proteomes" id="UP000185511"/>
    </source>
</evidence>
<organism evidence="2 3">
    <name type="scientific">Actinoalloteichus fjordicus</name>
    <dbReference type="NCBI Taxonomy" id="1612552"/>
    <lineage>
        <taxon>Bacteria</taxon>
        <taxon>Bacillati</taxon>
        <taxon>Actinomycetota</taxon>
        <taxon>Actinomycetes</taxon>
        <taxon>Pseudonocardiales</taxon>
        <taxon>Pseudonocardiaceae</taxon>
        <taxon>Actinoalloteichus</taxon>
    </lineage>
</organism>
<evidence type="ECO:0000313" key="2">
    <source>
        <dbReference type="EMBL" id="APU15913.1"/>
    </source>
</evidence>
<keyword evidence="3" id="KW-1185">Reference proteome</keyword>
<dbReference type="AlphaFoldDB" id="A0AAC9LDM5"/>
<dbReference type="EMBL" id="CP016076">
    <property type="protein sequence ID" value="APU15913.1"/>
    <property type="molecule type" value="Genomic_DNA"/>
</dbReference>
<protein>
    <recommendedName>
        <fullName evidence="4">SWIM-type domain-containing protein</fullName>
    </recommendedName>
</protein>
<accession>A0AAC9LDM5</accession>
<dbReference type="KEGG" id="acad:UA74_19440"/>
<dbReference type="Proteomes" id="UP000185511">
    <property type="component" value="Chromosome"/>
</dbReference>
<gene>
    <name evidence="2" type="ORF">UA74_19440</name>
</gene>
<evidence type="ECO:0008006" key="4">
    <source>
        <dbReference type="Google" id="ProtNLM"/>
    </source>
</evidence>
<dbReference type="RefSeq" id="WP_075765086.1">
    <property type="nucleotide sequence ID" value="NZ_CP016076.1"/>
</dbReference>
<feature type="compositionally biased region" description="Low complexity" evidence="1">
    <location>
        <begin position="153"/>
        <end position="172"/>
    </location>
</feature>
<reference evidence="3" key="1">
    <citation type="submission" date="2016-06" db="EMBL/GenBank/DDBJ databases">
        <title>Complete genome sequence of Actinoalloteichus fjordicus DSM 46855 (=ADI127-17), type strain of the new species Actinoalloteichus fjordicus.</title>
        <authorList>
            <person name="Ruckert C."/>
            <person name="Nouioui I."/>
            <person name="Willmese J."/>
            <person name="van Wezel G."/>
            <person name="Klenk H.-P."/>
            <person name="Kalinowski J."/>
            <person name="Zotchev S.B."/>
        </authorList>
    </citation>
    <scope>NUCLEOTIDE SEQUENCE [LARGE SCALE GENOMIC DNA]</scope>
    <source>
        <strain evidence="3">ADI127-7</strain>
    </source>
</reference>
<name>A0AAC9LDM5_9PSEU</name>
<sequence length="646" mass="66059">MTGLPAVAPAVPADVLDALPPRLRRRVDTALSRAAEWAVTRDGDTARAELDEDTALGWTLRGGVLATADDLTCSCLLAPRCLHRGIAVAAAEVVEVAEVLDGTGESGDAEIPDGVSAVEASADGAAGTAEPGMPAGIAAGSIETSGVAAETASAARSAVDTSSTPAPPSAASLRTRDQEHAAVTALWDAGVTVLRSGATGSGTVVRAELLRAVHTARLAGLHRAAATGLRIAAALVWARTGDSSFDRAQLTAELVDLLLLCHDLRSGTAVADAAELRGTARREYRPVGTLRLFGLCTEAVVAASGYAGVVTHLVDETGVLWTVPAILPGGVERVTAAANGPVAVGESGLSHRELGRAGLLLSGGTASPDHRLGAGQAVRAVASAGGAWTDAPLSGLWATPLADQTARAFSAITRPETHRPAGGDLLFLDCVTLGAAGDALRVSSAQPDGPDVQIDLVGEGDRARENLRVLSDAAGLRLRVVARLLPDRAGTAVALAVAGEPEELTLPAAYAHHVDLGLDRLQHSHVVGGRPVRLPPRAGGGDRTPSPMHAVESTLHRVTLGGRAVGAVAATDRAAASLRRTGLATAAGLLADLAAASRDRERDAFGRVVREAGDDFPLAWLRAGVYVREFVHASARRAWLQPPDTH</sequence>
<evidence type="ECO:0000256" key="1">
    <source>
        <dbReference type="SAM" id="MobiDB-lite"/>
    </source>
</evidence>